<comment type="catalytic activity">
    <reaction evidence="11">
        <text>ATP + H2O = ADP + phosphate + H(+)</text>
        <dbReference type="Rhea" id="RHEA:13065"/>
        <dbReference type="ChEBI" id="CHEBI:15377"/>
        <dbReference type="ChEBI" id="CHEBI:15378"/>
        <dbReference type="ChEBI" id="CHEBI:30616"/>
        <dbReference type="ChEBI" id="CHEBI:43474"/>
        <dbReference type="ChEBI" id="CHEBI:456216"/>
        <dbReference type="EC" id="3.6.4.13"/>
    </reaction>
</comment>
<dbReference type="Pfam" id="PF21633">
    <property type="entry name" value="MOV-10_Ig-like"/>
    <property type="match status" value="1"/>
</dbReference>
<dbReference type="GeneTree" id="ENSGT00940000156024"/>
<dbReference type="GO" id="GO:0000932">
    <property type="term" value="C:P-body"/>
    <property type="evidence" value="ECO:0007669"/>
    <property type="project" value="UniProtKB-SubCell"/>
</dbReference>
<keyword evidence="8" id="KW-0067">ATP-binding</keyword>
<evidence type="ECO:0000256" key="8">
    <source>
        <dbReference type="ARBA" id="ARBA00022840"/>
    </source>
</evidence>
<dbReference type="PANTHER" id="PTHR45418">
    <property type="entry name" value="CANCER/TESTIS ANTIGEN 55"/>
    <property type="match status" value="1"/>
</dbReference>
<keyword evidence="7" id="KW-0347">Helicase</keyword>
<dbReference type="OMA" id="NDWDQDQ"/>
<dbReference type="InterPro" id="IPR049080">
    <property type="entry name" value="MOV-10-like_beta-barrel"/>
</dbReference>
<dbReference type="InterPro" id="IPR049077">
    <property type="entry name" value="MOV-10_Ig-like"/>
</dbReference>
<dbReference type="GO" id="GO:0005829">
    <property type="term" value="C:cytosol"/>
    <property type="evidence" value="ECO:0007669"/>
    <property type="project" value="Ensembl"/>
</dbReference>
<organism evidence="14 15">
    <name type="scientific">Sphenodon punctatus</name>
    <name type="common">Tuatara</name>
    <name type="synonym">Hatteria punctata</name>
    <dbReference type="NCBI Taxonomy" id="8508"/>
    <lineage>
        <taxon>Eukaryota</taxon>
        <taxon>Metazoa</taxon>
        <taxon>Chordata</taxon>
        <taxon>Craniata</taxon>
        <taxon>Vertebrata</taxon>
        <taxon>Euteleostomi</taxon>
        <taxon>Lepidosauria</taxon>
        <taxon>Sphenodontia</taxon>
        <taxon>Sphenodontidae</taxon>
        <taxon>Sphenodon</taxon>
    </lineage>
</organism>
<dbReference type="AlphaFoldDB" id="A0A8D0HA50"/>
<keyword evidence="6" id="KW-0378">Hydrolase</keyword>
<feature type="region of interest" description="Disordered" evidence="12">
    <location>
        <begin position="84"/>
        <end position="119"/>
    </location>
</feature>
<dbReference type="Gene3D" id="3.40.50.300">
    <property type="entry name" value="P-loop containing nucleotide triphosphate hydrolases"/>
    <property type="match status" value="2"/>
</dbReference>
<dbReference type="EC" id="3.6.4.13" evidence="3"/>
<evidence type="ECO:0000256" key="2">
    <source>
        <dbReference type="ARBA" id="ARBA00005601"/>
    </source>
</evidence>
<reference evidence="14" key="1">
    <citation type="submission" date="2025-08" db="UniProtKB">
        <authorList>
            <consortium name="Ensembl"/>
        </authorList>
    </citation>
    <scope>IDENTIFICATION</scope>
</reference>
<dbReference type="GO" id="GO:0061158">
    <property type="term" value="P:3'-UTR-mediated mRNA destabilization"/>
    <property type="evidence" value="ECO:0007669"/>
    <property type="project" value="Ensembl"/>
</dbReference>
<evidence type="ECO:0000313" key="14">
    <source>
        <dbReference type="Ensembl" id="ENSSPUP00000017132.1"/>
    </source>
</evidence>
<feature type="domain" description="AAA+ ATPase" evidence="13">
    <location>
        <begin position="511"/>
        <end position="700"/>
    </location>
</feature>
<dbReference type="InterPro" id="IPR049079">
    <property type="entry name" value="Mov-10_helical"/>
</dbReference>
<evidence type="ECO:0000259" key="13">
    <source>
        <dbReference type="SMART" id="SM00382"/>
    </source>
</evidence>
<keyword evidence="5" id="KW-0547">Nucleotide-binding</keyword>
<dbReference type="GO" id="GO:0035279">
    <property type="term" value="P:miRNA-mediated gene silencing by mRNA destabilization"/>
    <property type="evidence" value="ECO:0007669"/>
    <property type="project" value="Ensembl"/>
</dbReference>
<keyword evidence="9" id="KW-0694">RNA-binding</keyword>
<dbReference type="InterPro" id="IPR047187">
    <property type="entry name" value="SF1_C_Upf1"/>
</dbReference>
<evidence type="ECO:0000256" key="7">
    <source>
        <dbReference type="ARBA" id="ARBA00022806"/>
    </source>
</evidence>
<dbReference type="PANTHER" id="PTHR45418:SF1">
    <property type="entry name" value="CANCER_TESTIS ANTIGEN 55"/>
    <property type="match status" value="1"/>
</dbReference>
<comment type="subcellular location">
    <subcellularLocation>
        <location evidence="1">Cytoplasm</location>
        <location evidence="1">P-body</location>
    </subcellularLocation>
</comment>
<dbReference type="SMART" id="SM00382">
    <property type="entry name" value="AAA"/>
    <property type="match status" value="1"/>
</dbReference>
<dbReference type="FunFam" id="3.40.50.300:FF:000608">
    <property type="entry name" value="Mov10 RISC complex RNA helicase"/>
    <property type="match status" value="1"/>
</dbReference>
<dbReference type="InterPro" id="IPR041677">
    <property type="entry name" value="DNA2/NAM7_AAA_11"/>
</dbReference>
<dbReference type="InterPro" id="IPR026122">
    <property type="entry name" value="MOV-10/SDE3_DEXXQ/H-box"/>
</dbReference>
<dbReference type="InterPro" id="IPR027417">
    <property type="entry name" value="P-loop_NTPase"/>
</dbReference>
<dbReference type="CDD" id="cd18038">
    <property type="entry name" value="DEXXQc_Helz-like"/>
    <property type="match status" value="1"/>
</dbReference>
<evidence type="ECO:0000256" key="9">
    <source>
        <dbReference type="ARBA" id="ARBA00022884"/>
    </source>
</evidence>
<keyword evidence="15" id="KW-1185">Reference proteome</keyword>
<feature type="compositionally biased region" description="Pro residues" evidence="12">
    <location>
        <begin position="98"/>
        <end position="111"/>
    </location>
</feature>
<dbReference type="GO" id="GO:0032574">
    <property type="term" value="F:5'-3' RNA helicase activity"/>
    <property type="evidence" value="ECO:0007669"/>
    <property type="project" value="Ensembl"/>
</dbReference>
<dbReference type="FunFam" id="3.40.50.300:FF:001941">
    <property type="entry name" value="Mov10 RISC complex RNA helicase"/>
    <property type="match status" value="1"/>
</dbReference>
<dbReference type="Pfam" id="PF13086">
    <property type="entry name" value="AAA_11"/>
    <property type="match status" value="2"/>
</dbReference>
<dbReference type="GO" id="GO:0016787">
    <property type="term" value="F:hydrolase activity"/>
    <property type="evidence" value="ECO:0007669"/>
    <property type="project" value="UniProtKB-KW"/>
</dbReference>
<evidence type="ECO:0000313" key="15">
    <source>
        <dbReference type="Proteomes" id="UP000694392"/>
    </source>
</evidence>
<comment type="similarity">
    <text evidence="2">Belongs to the DNA2/NAM7 helicase family. SDE3 subfamily.</text>
</comment>
<dbReference type="SUPFAM" id="SSF52540">
    <property type="entry name" value="P-loop containing nucleoside triphosphate hydrolases"/>
    <property type="match status" value="1"/>
</dbReference>
<evidence type="ECO:0000256" key="5">
    <source>
        <dbReference type="ARBA" id="ARBA00022741"/>
    </source>
</evidence>
<dbReference type="CDD" id="cd18808">
    <property type="entry name" value="SF1_C_Upf1"/>
    <property type="match status" value="1"/>
</dbReference>
<name>A0A8D0HA50_SPHPU</name>
<evidence type="ECO:0000256" key="10">
    <source>
        <dbReference type="ARBA" id="ARBA00023158"/>
    </source>
</evidence>
<proteinExistence type="inferred from homology"/>
<dbReference type="Pfam" id="PF21635">
    <property type="entry name" value="Mov-10_helical"/>
    <property type="match status" value="1"/>
</dbReference>
<dbReference type="GO" id="GO:0141008">
    <property type="term" value="P:transposable element silencing by mRNA destabilization"/>
    <property type="evidence" value="ECO:0007669"/>
    <property type="project" value="Ensembl"/>
</dbReference>
<dbReference type="Ensembl" id="ENSSPUT00000018253.1">
    <property type="protein sequence ID" value="ENSSPUP00000017132.1"/>
    <property type="gene ID" value="ENSSPUG00000013262.1"/>
</dbReference>
<keyword evidence="4" id="KW-0963">Cytoplasm</keyword>
<dbReference type="GO" id="GO:0003723">
    <property type="term" value="F:RNA binding"/>
    <property type="evidence" value="ECO:0007669"/>
    <property type="project" value="UniProtKB-KW"/>
</dbReference>
<evidence type="ECO:0000256" key="3">
    <source>
        <dbReference type="ARBA" id="ARBA00012552"/>
    </source>
</evidence>
<evidence type="ECO:0000256" key="11">
    <source>
        <dbReference type="ARBA" id="ARBA00047984"/>
    </source>
</evidence>
<dbReference type="Proteomes" id="UP000694392">
    <property type="component" value="Unplaced"/>
</dbReference>
<dbReference type="GO" id="GO:0005524">
    <property type="term" value="F:ATP binding"/>
    <property type="evidence" value="ECO:0007669"/>
    <property type="project" value="UniProtKB-KW"/>
</dbReference>
<gene>
    <name evidence="14" type="primary">MOV10</name>
</gene>
<dbReference type="Pfam" id="PF21634">
    <property type="entry name" value="MOV-10_beta-barrel"/>
    <property type="match status" value="1"/>
</dbReference>
<evidence type="ECO:0000256" key="12">
    <source>
        <dbReference type="SAM" id="MobiDB-lite"/>
    </source>
</evidence>
<dbReference type="Pfam" id="PF13087">
    <property type="entry name" value="AAA_12"/>
    <property type="match status" value="1"/>
</dbReference>
<dbReference type="Pfam" id="PF21632">
    <property type="entry name" value="MOV-10_N"/>
    <property type="match status" value="1"/>
</dbReference>
<dbReference type="InterPro" id="IPR041679">
    <property type="entry name" value="DNA2/NAM7-like_C"/>
</dbReference>
<sequence length="995" mass="113533">MPKKTFKELKTAGERFVQFLKDSAREAISSKEVLKQIYNNEFRNRDGTKQPNFSSMLYVLRCCDQAEVTRNSVSFGKVKKQYLTDQYRRPKNNAGEEPPTPGQEPGDGPPPRRGRAKHRAKLICKKHGVDISSDHDQGNGCIRFPVAPREAKTISIWVQNSGTEEVVFRRYKPLRRHPAFTFEDSHMVYQRQPLTLQPGEKYEIQAHCLTQEYGYCPVTMLFEFTQEQAGPFSIWRFLSAVAKSQLEKDLGPSAPYRPYQENLRKPRNVTTEDGVPPSDYKRPELEYEVLLGRYEYPGNLKRLVTFLDAGRTSNKEEIAQLRSTLTAALQFENYSQKFQLLLHLEEIQMEVDICRYDMEDVHMVFDRNRKLLVLEAPGVAENRPSVLKGDHLFATLSEERGQPQVVEYKGYAYAVELDRVKLGFSTNLLNRFIDKLKFDVRFTFGRLPLRLQHRAVLLAKERDLRHLLFPSFSYDASLLPADHHLSLFDRNLETNEQQAEAVRQVVMGTSRPAPYLIFGPPGTGKTVTVIEAIKQVLRCFSNSHVLACAPSNSASDLLCQRLIQSGNVDKSAIYRMNASSRDFRQIPEDIKPCCNWDDAQGCHVYPKKEKLMKYRIIITTLVTAGRLASAEFSPGHFTHVFIDECGHAVEPESMIAIAGILAAMDQKTNPNGGQVVLVGDPQQLGPILRSPLAIDHGLGVSLLERLMRDNPLYGKGEGSYNPQFVTKLLRNYRSHAAILRVPNERFYERELQEHADRFITHSYCAWQELPKQDFPIIFHGVSGEDQREGNSPSFFNTSEIDMLVGYLRKLLLEGQGKKGRSRLSPKECGIISPYRKQVEKIRKAITSLDRDLKGLPDIKDLKVGSVEEFQGQERRVVLISTVRSCSEYLGMDEEFRLGFLKNPKRFNVAITRAKALLIIVGNPFILRKDPHWNAFLQYCVANGAYRGHPYEEESTEEETLAAEFHSLNLSSQAAGNSLGESHIQQQVEFEWRHEH</sequence>
<dbReference type="GO" id="GO:0051607">
    <property type="term" value="P:defense response to virus"/>
    <property type="evidence" value="ECO:0007669"/>
    <property type="project" value="Ensembl"/>
</dbReference>
<protein>
    <recommendedName>
        <fullName evidence="3">RNA helicase</fullName>
        <ecNumber evidence="3">3.6.4.13</ecNumber>
    </recommendedName>
</protein>
<evidence type="ECO:0000256" key="4">
    <source>
        <dbReference type="ARBA" id="ARBA00022490"/>
    </source>
</evidence>
<accession>A0A8D0HA50</accession>
<dbReference type="InterPro" id="IPR049075">
    <property type="entry name" value="MOV-10_N"/>
</dbReference>
<dbReference type="InterPro" id="IPR003593">
    <property type="entry name" value="AAA+_ATPase"/>
</dbReference>
<evidence type="ECO:0000256" key="6">
    <source>
        <dbReference type="ARBA" id="ARBA00022801"/>
    </source>
</evidence>
<evidence type="ECO:0000256" key="1">
    <source>
        <dbReference type="ARBA" id="ARBA00004201"/>
    </source>
</evidence>
<reference evidence="14" key="2">
    <citation type="submission" date="2025-09" db="UniProtKB">
        <authorList>
            <consortium name="Ensembl"/>
        </authorList>
    </citation>
    <scope>IDENTIFICATION</scope>
</reference>
<keyword evidence="10" id="KW-0943">RNA-mediated gene silencing</keyword>